<evidence type="ECO:0000256" key="3">
    <source>
        <dbReference type="ARBA" id="ARBA00008519"/>
    </source>
</evidence>
<comment type="cofactor">
    <cofactor evidence="1">
        <name>pyridoxal 5'-phosphate</name>
        <dbReference type="ChEBI" id="CHEBI:597326"/>
    </cofactor>
</comment>
<dbReference type="PANTHER" id="PTHR10314">
    <property type="entry name" value="CYSTATHIONINE BETA-SYNTHASE"/>
    <property type="match status" value="1"/>
</dbReference>
<comment type="similarity">
    <text evidence="3">Belongs to the cysteine synthase/cystathionine beta-synthase family. SbnA subfamily.</text>
</comment>
<organism evidence="10 11">
    <name type="scientific">Gimesia chilikensis</name>
    <dbReference type="NCBI Taxonomy" id="2605989"/>
    <lineage>
        <taxon>Bacteria</taxon>
        <taxon>Pseudomonadati</taxon>
        <taxon>Planctomycetota</taxon>
        <taxon>Planctomycetia</taxon>
        <taxon>Planctomycetales</taxon>
        <taxon>Planctomycetaceae</taxon>
        <taxon>Gimesia</taxon>
    </lineage>
</organism>
<accession>A0A517PQZ2</accession>
<comment type="subunit">
    <text evidence="4">Homodimer.</text>
</comment>
<dbReference type="EC" id="2.5.1.140" evidence="5"/>
<evidence type="ECO:0000256" key="7">
    <source>
        <dbReference type="ARBA" id="ARBA00022679"/>
    </source>
</evidence>
<sequence>MNEIQQQQSTISAPSEGVLDAIGSTPLIHLRRYLESADVQLYAKLESCNPGGSAKDRPARTMIEHALQTGEIDENTTVIEATSGNMGIGLAQACNYYGIPLICVVDPHAQPQNIGIMEAYGAIIERVTQPLYGDYLKACLTRVQELLQQIPDSYWPNQYANLQNPQAYEQGTVQEVDAALQGEIDYLFVATSSVGAARGCQEYFTKRGRQTKVIAVDAAGSLLFGGPGGARRIPGLGSGNIPPLAAGQDFDRVVRVTDLDCVTGCRRMVKYESILAGGSAGGVLEAVRSMIPELRTKVCAAILHDSGTRYLDTIYSDNWVEQELRYPVEELEMRIEQPSRVNKSFSTQKPVRFSPHFLEHATV</sequence>
<dbReference type="Gene3D" id="3.40.50.1100">
    <property type="match status" value="2"/>
</dbReference>
<proteinExistence type="inferred from homology"/>
<dbReference type="InterPro" id="IPR036052">
    <property type="entry name" value="TrpB-like_PALP_sf"/>
</dbReference>
<dbReference type="EMBL" id="CP036266">
    <property type="protein sequence ID" value="QDT21798.1"/>
    <property type="molecule type" value="Genomic_DNA"/>
</dbReference>
<evidence type="ECO:0000256" key="1">
    <source>
        <dbReference type="ARBA" id="ARBA00001933"/>
    </source>
</evidence>
<evidence type="ECO:0000256" key="8">
    <source>
        <dbReference type="ARBA" id="ARBA00022898"/>
    </source>
</evidence>
<name>A0A517PQZ2_9PLAN</name>
<keyword evidence="11" id="KW-1185">Reference proteome</keyword>
<evidence type="ECO:0000259" key="9">
    <source>
        <dbReference type="Pfam" id="PF00291"/>
    </source>
</evidence>
<feature type="domain" description="Tryptophan synthase beta chain-like PALP" evidence="9">
    <location>
        <begin position="19"/>
        <end position="299"/>
    </location>
</feature>
<dbReference type="InterPro" id="IPR001926">
    <property type="entry name" value="TrpB-like_PALP"/>
</dbReference>
<comment type="pathway">
    <text evidence="2">Siderophore biosynthesis.</text>
</comment>
<dbReference type="OrthoDB" id="9808024at2"/>
<dbReference type="SUPFAM" id="SSF53686">
    <property type="entry name" value="Tryptophan synthase beta subunit-like PLP-dependent enzymes"/>
    <property type="match status" value="1"/>
</dbReference>
<dbReference type="PROSITE" id="PS00901">
    <property type="entry name" value="CYS_SYNTHASE"/>
    <property type="match status" value="1"/>
</dbReference>
<evidence type="ECO:0000313" key="10">
    <source>
        <dbReference type="EMBL" id="QDT21798.1"/>
    </source>
</evidence>
<evidence type="ECO:0000256" key="4">
    <source>
        <dbReference type="ARBA" id="ARBA00011738"/>
    </source>
</evidence>
<keyword evidence="8" id="KW-0663">Pyridoxal phosphate</keyword>
<protein>
    <recommendedName>
        <fullName evidence="6">N-(2-amino-2-carboxyethyl)-L-glutamate synthase</fullName>
        <ecNumber evidence="5">2.5.1.140</ecNumber>
    </recommendedName>
</protein>
<dbReference type="InterPro" id="IPR050214">
    <property type="entry name" value="Cys_Synth/Cystath_Beta-Synth"/>
</dbReference>
<dbReference type="AlphaFoldDB" id="A0A517PQZ2"/>
<dbReference type="NCBIfam" id="TIGR03945">
    <property type="entry name" value="PLP_SbnA_fam"/>
    <property type="match status" value="1"/>
</dbReference>
<dbReference type="RefSeq" id="WP_145186670.1">
    <property type="nucleotide sequence ID" value="NZ_CP036266.1"/>
</dbReference>
<dbReference type="Proteomes" id="UP000320421">
    <property type="component" value="Chromosome"/>
</dbReference>
<evidence type="ECO:0000256" key="2">
    <source>
        <dbReference type="ARBA" id="ARBA00004924"/>
    </source>
</evidence>
<dbReference type="CDD" id="cd01561">
    <property type="entry name" value="CBS_like"/>
    <property type="match status" value="1"/>
</dbReference>
<evidence type="ECO:0000313" key="11">
    <source>
        <dbReference type="Proteomes" id="UP000320421"/>
    </source>
</evidence>
<keyword evidence="7" id="KW-0808">Transferase</keyword>
<dbReference type="GO" id="GO:0006535">
    <property type="term" value="P:cysteine biosynthetic process from serine"/>
    <property type="evidence" value="ECO:0007669"/>
    <property type="project" value="InterPro"/>
</dbReference>
<reference evidence="10 11" key="1">
    <citation type="submission" date="2019-02" db="EMBL/GenBank/DDBJ databases">
        <title>Deep-cultivation of Planctomycetes and their phenomic and genomic characterization uncovers novel biology.</title>
        <authorList>
            <person name="Wiegand S."/>
            <person name="Jogler M."/>
            <person name="Boedeker C."/>
            <person name="Pinto D."/>
            <person name="Vollmers J."/>
            <person name="Rivas-Marin E."/>
            <person name="Kohn T."/>
            <person name="Peeters S.H."/>
            <person name="Heuer A."/>
            <person name="Rast P."/>
            <person name="Oberbeckmann S."/>
            <person name="Bunk B."/>
            <person name="Jeske O."/>
            <person name="Meyerdierks A."/>
            <person name="Storesund J.E."/>
            <person name="Kallscheuer N."/>
            <person name="Luecker S."/>
            <person name="Lage O.M."/>
            <person name="Pohl T."/>
            <person name="Merkel B.J."/>
            <person name="Hornburger P."/>
            <person name="Mueller R.-W."/>
            <person name="Bruemmer F."/>
            <person name="Labrenz M."/>
            <person name="Spormann A.M."/>
            <person name="Op den Camp H."/>
            <person name="Overmann J."/>
            <person name="Amann R."/>
            <person name="Jetten M.S.M."/>
            <person name="Mascher T."/>
            <person name="Medema M.H."/>
            <person name="Devos D.P."/>
            <person name="Kaster A.-K."/>
            <person name="Ovreas L."/>
            <person name="Rohde M."/>
            <person name="Galperin M.Y."/>
            <person name="Jogler C."/>
        </authorList>
    </citation>
    <scope>NUCLEOTIDE SEQUENCE [LARGE SCALE GENOMIC DNA]</scope>
    <source>
        <strain evidence="10 11">HG66A1</strain>
    </source>
</reference>
<dbReference type="InterPro" id="IPR001216">
    <property type="entry name" value="P-phosphate_BS"/>
</dbReference>
<gene>
    <name evidence="10" type="primary">sbnA</name>
    <name evidence="10" type="ORF">HG66A1_36010</name>
</gene>
<dbReference type="GO" id="GO:0016765">
    <property type="term" value="F:transferase activity, transferring alkyl or aryl (other than methyl) groups"/>
    <property type="evidence" value="ECO:0007669"/>
    <property type="project" value="UniProtKB-ARBA"/>
</dbReference>
<evidence type="ECO:0000256" key="5">
    <source>
        <dbReference type="ARBA" id="ARBA00012331"/>
    </source>
</evidence>
<evidence type="ECO:0000256" key="6">
    <source>
        <dbReference type="ARBA" id="ARBA00016985"/>
    </source>
</evidence>
<dbReference type="InterPro" id="IPR023927">
    <property type="entry name" value="SbnA"/>
</dbReference>
<dbReference type="Pfam" id="PF00291">
    <property type="entry name" value="PALP"/>
    <property type="match status" value="1"/>
</dbReference>